<dbReference type="KEGG" id="soe:110804426"/>
<reference evidence="5" key="1">
    <citation type="journal article" date="2021" name="Nat. Commun.">
        <title>Genomic analyses provide insights into spinach domestication and the genetic basis of agronomic traits.</title>
        <authorList>
            <person name="Cai X."/>
            <person name="Sun X."/>
            <person name="Xu C."/>
            <person name="Sun H."/>
            <person name="Wang X."/>
            <person name="Ge C."/>
            <person name="Zhang Z."/>
            <person name="Wang Q."/>
            <person name="Fei Z."/>
            <person name="Jiao C."/>
            <person name="Wang Q."/>
        </authorList>
    </citation>
    <scope>NUCLEOTIDE SEQUENCE [LARGE SCALE GENOMIC DNA]</scope>
    <source>
        <strain evidence="5">cv. Varoflay</strain>
    </source>
</reference>
<evidence type="ECO:0000256" key="2">
    <source>
        <dbReference type="PROSITE-ProRule" id="PRU00285"/>
    </source>
</evidence>
<dbReference type="RefSeq" id="XP_021865713.1">
    <property type="nucleotide sequence ID" value="XM_022010021.2"/>
</dbReference>
<gene>
    <name evidence="6" type="primary">LOC110804426</name>
</gene>
<protein>
    <submittedName>
        <fullName evidence="6">15.7 kDa heat shock protein, peroxisomal</fullName>
    </submittedName>
</protein>
<dbReference type="GO" id="GO:0009408">
    <property type="term" value="P:response to heat"/>
    <property type="evidence" value="ECO:0000318"/>
    <property type="project" value="GO_Central"/>
</dbReference>
<dbReference type="InterPro" id="IPR031107">
    <property type="entry name" value="Small_HSP"/>
</dbReference>
<name>A0A9R0JEZ3_SPIOL</name>
<evidence type="ECO:0000259" key="4">
    <source>
        <dbReference type="PROSITE" id="PS01031"/>
    </source>
</evidence>
<feature type="domain" description="SHSP" evidence="4">
    <location>
        <begin position="29"/>
        <end position="146"/>
    </location>
</feature>
<keyword evidence="5" id="KW-1185">Reference proteome</keyword>
<organism evidence="5 6">
    <name type="scientific">Spinacia oleracea</name>
    <name type="common">Spinach</name>
    <dbReference type="NCBI Taxonomy" id="3562"/>
    <lineage>
        <taxon>Eukaryota</taxon>
        <taxon>Viridiplantae</taxon>
        <taxon>Streptophyta</taxon>
        <taxon>Embryophyta</taxon>
        <taxon>Tracheophyta</taxon>
        <taxon>Spermatophyta</taxon>
        <taxon>Magnoliopsida</taxon>
        <taxon>eudicotyledons</taxon>
        <taxon>Gunneridae</taxon>
        <taxon>Pentapetalae</taxon>
        <taxon>Caryophyllales</taxon>
        <taxon>Chenopodiaceae</taxon>
        <taxon>Chenopodioideae</taxon>
        <taxon>Anserineae</taxon>
        <taxon>Spinacia</taxon>
    </lineage>
</organism>
<dbReference type="GO" id="GO:0009651">
    <property type="term" value="P:response to salt stress"/>
    <property type="evidence" value="ECO:0000318"/>
    <property type="project" value="GO_Central"/>
</dbReference>
<dbReference type="GO" id="GO:0006457">
    <property type="term" value="P:protein folding"/>
    <property type="evidence" value="ECO:0000318"/>
    <property type="project" value="GO_Central"/>
</dbReference>
<dbReference type="GO" id="GO:0042542">
    <property type="term" value="P:response to hydrogen peroxide"/>
    <property type="evidence" value="ECO:0000318"/>
    <property type="project" value="GO_Central"/>
</dbReference>
<keyword evidence="1 6" id="KW-0346">Stress response</keyword>
<evidence type="ECO:0000313" key="5">
    <source>
        <dbReference type="Proteomes" id="UP000813463"/>
    </source>
</evidence>
<reference evidence="6" key="2">
    <citation type="submission" date="2025-08" db="UniProtKB">
        <authorList>
            <consortium name="RefSeq"/>
        </authorList>
    </citation>
    <scope>IDENTIFICATION</scope>
    <source>
        <tissue evidence="6">Leaf</tissue>
    </source>
</reference>
<dbReference type="Gene3D" id="2.60.40.790">
    <property type="match status" value="1"/>
</dbReference>
<evidence type="ECO:0000313" key="6">
    <source>
        <dbReference type="RefSeq" id="XP_021865713.1"/>
    </source>
</evidence>
<dbReference type="GeneID" id="110804426"/>
<dbReference type="InterPro" id="IPR002068">
    <property type="entry name" value="A-crystallin/Hsp20_dom"/>
</dbReference>
<sequence>MCYISIPKKKRMAKGMFGDPFRQLIWSPAIYGESSTPLLDWYESPNAHFFKLNVPGYNKDNIKLEVDEDNVLLIKGEGGKEESPGKDIVWHVSERGGKGNFDRRIELPVNTKVDQIKAHLENGVLTIIVPKDNYPKRSKVRTINISSKL</sequence>
<dbReference type="OrthoDB" id="1431247at2759"/>
<accession>A0A9R0JEZ3</accession>
<dbReference type="PANTHER" id="PTHR11527">
    <property type="entry name" value="HEAT-SHOCK PROTEIN 20 FAMILY MEMBER"/>
    <property type="match status" value="1"/>
</dbReference>
<dbReference type="SUPFAM" id="SSF49764">
    <property type="entry name" value="HSP20-like chaperones"/>
    <property type="match status" value="1"/>
</dbReference>
<dbReference type="AlphaFoldDB" id="A0A9R0JEZ3"/>
<dbReference type="Pfam" id="PF00011">
    <property type="entry name" value="HSP20"/>
    <property type="match status" value="1"/>
</dbReference>
<proteinExistence type="inferred from homology"/>
<evidence type="ECO:0000256" key="1">
    <source>
        <dbReference type="ARBA" id="ARBA00023016"/>
    </source>
</evidence>
<dbReference type="PROSITE" id="PS01031">
    <property type="entry name" value="SHSP"/>
    <property type="match status" value="1"/>
</dbReference>
<dbReference type="Proteomes" id="UP000813463">
    <property type="component" value="Chromosome 1"/>
</dbReference>
<dbReference type="GO" id="GO:0051259">
    <property type="term" value="P:protein complex oligomerization"/>
    <property type="evidence" value="ECO:0000318"/>
    <property type="project" value="GO_Central"/>
</dbReference>
<dbReference type="GO" id="GO:0051082">
    <property type="term" value="F:unfolded protein binding"/>
    <property type="evidence" value="ECO:0000318"/>
    <property type="project" value="GO_Central"/>
</dbReference>
<comment type="similarity">
    <text evidence="2 3">Belongs to the small heat shock protein (HSP20) family.</text>
</comment>
<dbReference type="InterPro" id="IPR008978">
    <property type="entry name" value="HSP20-like_chaperone"/>
</dbReference>
<evidence type="ECO:0000256" key="3">
    <source>
        <dbReference type="RuleBase" id="RU003616"/>
    </source>
</evidence>